<dbReference type="RefSeq" id="WP_354697113.1">
    <property type="nucleotide sequence ID" value="NZ_JAZHOG010000019.1"/>
</dbReference>
<dbReference type="GO" id="GO:0016226">
    <property type="term" value="P:iron-sulfur cluster assembly"/>
    <property type="evidence" value="ECO:0007669"/>
    <property type="project" value="InterPro"/>
</dbReference>
<dbReference type="InterPro" id="IPR011542">
    <property type="entry name" value="SUF_FeS_clus_asmbl_SufD"/>
</dbReference>
<keyword evidence="3" id="KW-1185">Reference proteome</keyword>
<evidence type="ECO:0000313" key="3">
    <source>
        <dbReference type="Proteomes" id="UP001359886"/>
    </source>
</evidence>
<gene>
    <name evidence="2" type="primary">sufD</name>
    <name evidence="2" type="ORF">V3330_19315</name>
</gene>
<dbReference type="SUPFAM" id="SSF101960">
    <property type="entry name" value="Stabilizer of iron transporter SufD"/>
    <property type="match status" value="1"/>
</dbReference>
<dbReference type="NCBIfam" id="TIGR01981">
    <property type="entry name" value="sufD"/>
    <property type="match status" value="1"/>
</dbReference>
<dbReference type="InterPro" id="IPR055346">
    <property type="entry name" value="Fe-S_cluster_assembly_SufBD"/>
</dbReference>
<dbReference type="Proteomes" id="UP001359886">
    <property type="component" value="Unassembled WGS sequence"/>
</dbReference>
<dbReference type="EMBL" id="JAZHOG010000019">
    <property type="protein sequence ID" value="MEJ8569787.1"/>
    <property type="molecule type" value="Genomic_DNA"/>
</dbReference>
<dbReference type="PANTHER" id="PTHR43575">
    <property type="entry name" value="PROTEIN ABCI7, CHLOROPLASTIC"/>
    <property type="match status" value="1"/>
</dbReference>
<evidence type="ECO:0000313" key="2">
    <source>
        <dbReference type="EMBL" id="MEJ8569787.1"/>
    </source>
</evidence>
<comment type="caution">
    <text evidence="2">The sequence shown here is derived from an EMBL/GenBank/DDBJ whole genome shotgun (WGS) entry which is preliminary data.</text>
</comment>
<sequence length="463" mass="49570">MGDTQPTQLRSGNVSPLVQRWGETLTELRPASGEPGWLAEIRTRAADAFRRNGLPGNKDEAWKYTSLRRLEELDPDLGGTDPASAGHDAGPPLPGLAGFGFRWSGGRIDFRDTPAPEGVTIEHVEDALAGGNEPVKDQLKSLFESIEFGSRARAFEALNTALPGPGVVIHVAAGVDAGRCVAEWDLPLAAESGMHNPRLYVVLEAGARLELIEQHGGEPARSGSAHRDVAQGLNLLFRAELSEAAVLQHVRIQNEDNDGIVLTFAGVRQAASSRYRFSGFDTGGGLVRHAIECFLQGPGAQAEVQGAFVTDGERHVDYHVCIDHQAADCSSDQFFRGVLGGHSRGVFNGKAVIRAGADGASVRQSNANLLLSREAEIDTKPELEIHADEVEASHGATVGQLDENAVFYLRSRGLSEAAARRILTTAFCRAVADRLDDPGMSEAVAGLLERAMPREMPETAPEK</sequence>
<accession>A0AAW9R9L2</accession>
<dbReference type="InterPro" id="IPR000825">
    <property type="entry name" value="SUF_FeS_clus_asmbl_SufBD_core"/>
</dbReference>
<proteinExistence type="predicted"/>
<dbReference type="PANTHER" id="PTHR43575:SF1">
    <property type="entry name" value="PROTEIN ABCI7, CHLOROPLASTIC"/>
    <property type="match status" value="1"/>
</dbReference>
<protein>
    <submittedName>
        <fullName evidence="2">Fe-S cluster assembly protein SufD</fullName>
    </submittedName>
</protein>
<dbReference type="Pfam" id="PF01458">
    <property type="entry name" value="SUFBD_core"/>
    <property type="match status" value="1"/>
</dbReference>
<dbReference type="AlphaFoldDB" id="A0AAW9R9L2"/>
<organism evidence="2 3">
    <name type="scientific">Elongatibacter sediminis</name>
    <dbReference type="NCBI Taxonomy" id="3119006"/>
    <lineage>
        <taxon>Bacteria</taxon>
        <taxon>Pseudomonadati</taxon>
        <taxon>Pseudomonadota</taxon>
        <taxon>Gammaproteobacteria</taxon>
        <taxon>Chromatiales</taxon>
        <taxon>Wenzhouxiangellaceae</taxon>
        <taxon>Elongatibacter</taxon>
    </lineage>
</organism>
<name>A0AAW9R9L2_9GAMM</name>
<feature type="domain" description="SUF system FeS cluster assembly SufBD core" evidence="1">
    <location>
        <begin position="191"/>
        <end position="427"/>
    </location>
</feature>
<reference evidence="2 3" key="1">
    <citation type="submission" date="2024-02" db="EMBL/GenBank/DDBJ databases">
        <title>A novel Wenzhouxiangellaceae bacterium, isolated from coastal sediments.</title>
        <authorList>
            <person name="Du Z.-J."/>
            <person name="Ye Y.-Q."/>
            <person name="Zhang X.-Y."/>
        </authorList>
    </citation>
    <scope>NUCLEOTIDE SEQUENCE [LARGE SCALE GENOMIC DNA]</scope>
    <source>
        <strain evidence="2 3">CH-27</strain>
    </source>
</reference>
<evidence type="ECO:0000259" key="1">
    <source>
        <dbReference type="Pfam" id="PF01458"/>
    </source>
</evidence>
<dbReference type="InterPro" id="IPR037284">
    <property type="entry name" value="SUF_FeS_clus_asmbl_SufBD_sf"/>
</dbReference>